<dbReference type="PANTHER" id="PTHR42693">
    <property type="entry name" value="ARYLSULFATASE FAMILY MEMBER"/>
    <property type="match status" value="1"/>
</dbReference>
<sequence>MTPDQNRTQPNILLIMTDQQRWDSLSCYGCKAIETPNLDRLAGEGMRFDRCYCSNPICTPSRASLMTGQPVPVHTVERLYDVLPPQTPLFPVYLREQGYQTALFGKLHVSAIRHELENRKPNDGFDVYEWCPEPSLLLDHPEQAYGRWLEREHPAFYRELLANGRQVQDVPRECHMTHWAAGRTIDYLRNRDKERPFFCKMSVFDPHNPYRDYPGEFREKVDAEKIPPAITDKVEISALPEAVRREHEHGYMLAGTTKGPAWGGKKGTTEPPERAPVESFYTDEAIRRDRVDYLASIALLDAEVGRVLDALDDEGLKENTLVVFCSDHGDMLGDHSLLAKGAYFYDPSVRVPLILRWPQRIRPETVSVAPVQLHDLTATLLHAAGVDPQWLRGNMPDSFDLLGAPGDPVREACICVYHGTGICDTGSYFDPPIYGAMIFDGRYKLNLYFPEGKPEQGFDGQLFDLYNDPGECDNLWGESAHESKREALRLRLLAWYREHPACAVAH</sequence>
<evidence type="ECO:0000313" key="7">
    <source>
        <dbReference type="EMBL" id="MBC2595219.1"/>
    </source>
</evidence>
<dbReference type="EMBL" id="JACHVB010000035">
    <property type="protein sequence ID" value="MBC2595219.1"/>
    <property type="molecule type" value="Genomic_DNA"/>
</dbReference>
<dbReference type="PANTHER" id="PTHR42693:SF53">
    <property type="entry name" value="ENDO-4-O-SULFATASE"/>
    <property type="match status" value="1"/>
</dbReference>
<organism evidence="7 8">
    <name type="scientific">Ruficoccus amylovorans</name>
    <dbReference type="NCBI Taxonomy" id="1804625"/>
    <lineage>
        <taxon>Bacteria</taxon>
        <taxon>Pseudomonadati</taxon>
        <taxon>Verrucomicrobiota</taxon>
        <taxon>Opitutia</taxon>
        <taxon>Puniceicoccales</taxon>
        <taxon>Cerasicoccaceae</taxon>
        <taxon>Ruficoccus</taxon>
    </lineage>
</organism>
<name>A0A842HG23_9BACT</name>
<keyword evidence="2" id="KW-0479">Metal-binding</keyword>
<dbReference type="Proteomes" id="UP000546464">
    <property type="component" value="Unassembled WGS sequence"/>
</dbReference>
<dbReference type="GO" id="GO:0046872">
    <property type="term" value="F:metal ion binding"/>
    <property type="evidence" value="ECO:0007669"/>
    <property type="project" value="UniProtKB-KW"/>
</dbReference>
<comment type="caution">
    <text evidence="7">The sequence shown here is derived from an EMBL/GenBank/DDBJ whole genome shotgun (WGS) entry which is preliminary data.</text>
</comment>
<evidence type="ECO:0000259" key="6">
    <source>
        <dbReference type="Pfam" id="PF00884"/>
    </source>
</evidence>
<proteinExistence type="inferred from homology"/>
<dbReference type="InterPro" id="IPR024607">
    <property type="entry name" value="Sulfatase_CS"/>
</dbReference>
<evidence type="ECO:0000256" key="5">
    <source>
        <dbReference type="SAM" id="MobiDB-lite"/>
    </source>
</evidence>
<dbReference type="InterPro" id="IPR050738">
    <property type="entry name" value="Sulfatase"/>
</dbReference>
<protein>
    <submittedName>
        <fullName evidence="7">Sulfatase-like hydrolase/transferase</fullName>
    </submittedName>
</protein>
<evidence type="ECO:0000256" key="1">
    <source>
        <dbReference type="ARBA" id="ARBA00008779"/>
    </source>
</evidence>
<evidence type="ECO:0000256" key="4">
    <source>
        <dbReference type="ARBA" id="ARBA00022837"/>
    </source>
</evidence>
<dbReference type="AlphaFoldDB" id="A0A842HG23"/>
<dbReference type="InterPro" id="IPR017850">
    <property type="entry name" value="Alkaline_phosphatase_core_sf"/>
</dbReference>
<reference evidence="7 8" key="1">
    <citation type="submission" date="2020-07" db="EMBL/GenBank/DDBJ databases">
        <authorList>
            <person name="Feng X."/>
        </authorList>
    </citation>
    <scope>NUCLEOTIDE SEQUENCE [LARGE SCALE GENOMIC DNA]</scope>
    <source>
        <strain evidence="7 8">JCM31066</strain>
    </source>
</reference>
<keyword evidence="4" id="KW-0106">Calcium</keyword>
<dbReference type="GO" id="GO:0004065">
    <property type="term" value="F:arylsulfatase activity"/>
    <property type="evidence" value="ECO:0007669"/>
    <property type="project" value="TreeGrafter"/>
</dbReference>
<dbReference type="GO" id="GO:0016740">
    <property type="term" value="F:transferase activity"/>
    <property type="evidence" value="ECO:0007669"/>
    <property type="project" value="UniProtKB-KW"/>
</dbReference>
<keyword evidence="3 7" id="KW-0378">Hydrolase</keyword>
<dbReference type="RefSeq" id="WP_185676176.1">
    <property type="nucleotide sequence ID" value="NZ_JACHVB010000035.1"/>
</dbReference>
<feature type="region of interest" description="Disordered" evidence="5">
    <location>
        <begin position="254"/>
        <end position="275"/>
    </location>
</feature>
<keyword evidence="8" id="KW-1185">Reference proteome</keyword>
<evidence type="ECO:0000256" key="2">
    <source>
        <dbReference type="ARBA" id="ARBA00022723"/>
    </source>
</evidence>
<evidence type="ECO:0000256" key="3">
    <source>
        <dbReference type="ARBA" id="ARBA00022801"/>
    </source>
</evidence>
<accession>A0A842HG23</accession>
<dbReference type="InterPro" id="IPR000917">
    <property type="entry name" value="Sulfatase_N"/>
</dbReference>
<comment type="similarity">
    <text evidence="1">Belongs to the sulfatase family.</text>
</comment>
<dbReference type="SUPFAM" id="SSF53649">
    <property type="entry name" value="Alkaline phosphatase-like"/>
    <property type="match status" value="1"/>
</dbReference>
<dbReference type="Gene3D" id="3.40.720.10">
    <property type="entry name" value="Alkaline Phosphatase, subunit A"/>
    <property type="match status" value="1"/>
</dbReference>
<keyword evidence="7" id="KW-0808">Transferase</keyword>
<feature type="domain" description="Sulfatase N-terminal" evidence="6">
    <location>
        <begin position="10"/>
        <end position="386"/>
    </location>
</feature>
<dbReference type="PROSITE" id="PS00523">
    <property type="entry name" value="SULFATASE_1"/>
    <property type="match status" value="1"/>
</dbReference>
<gene>
    <name evidence="7" type="ORF">H5P28_13205</name>
</gene>
<evidence type="ECO:0000313" key="8">
    <source>
        <dbReference type="Proteomes" id="UP000546464"/>
    </source>
</evidence>
<dbReference type="Pfam" id="PF00884">
    <property type="entry name" value="Sulfatase"/>
    <property type="match status" value="1"/>
</dbReference>